<keyword evidence="2" id="KW-1133">Transmembrane helix</keyword>
<dbReference type="Pfam" id="PF13347">
    <property type="entry name" value="MFS_2"/>
    <property type="match status" value="1"/>
</dbReference>
<feature type="transmembrane region" description="Helical" evidence="2">
    <location>
        <begin position="39"/>
        <end position="60"/>
    </location>
</feature>
<keyword evidence="4" id="KW-1185">Reference proteome</keyword>
<feature type="transmembrane region" description="Helical" evidence="2">
    <location>
        <begin position="281"/>
        <end position="301"/>
    </location>
</feature>
<gene>
    <name evidence="3" type="ORF">MTR62_07365</name>
</gene>
<feature type="transmembrane region" description="Helical" evidence="2">
    <location>
        <begin position="81"/>
        <end position="100"/>
    </location>
</feature>
<dbReference type="NCBIfam" id="TIGR00792">
    <property type="entry name" value="gph"/>
    <property type="match status" value="1"/>
</dbReference>
<dbReference type="RefSeq" id="WP_244018514.1">
    <property type="nucleotide sequence ID" value="NZ_JALHLF010000019.1"/>
</dbReference>
<dbReference type="PANTHER" id="PTHR11328:SF24">
    <property type="entry name" value="MAJOR FACILITATOR SUPERFAMILY (MFS) PROFILE DOMAIN-CONTAINING PROTEIN"/>
    <property type="match status" value="1"/>
</dbReference>
<dbReference type="PANTHER" id="PTHR11328">
    <property type="entry name" value="MAJOR FACILITATOR SUPERFAMILY DOMAIN-CONTAINING PROTEIN"/>
    <property type="match status" value="1"/>
</dbReference>
<proteinExistence type="inferred from homology"/>
<evidence type="ECO:0000256" key="1">
    <source>
        <dbReference type="ARBA" id="ARBA00009617"/>
    </source>
</evidence>
<dbReference type="Proteomes" id="UP001162881">
    <property type="component" value="Unassembled WGS sequence"/>
</dbReference>
<evidence type="ECO:0000313" key="4">
    <source>
        <dbReference type="Proteomes" id="UP001162881"/>
    </source>
</evidence>
<dbReference type="SUPFAM" id="SSF103473">
    <property type="entry name" value="MFS general substrate transporter"/>
    <property type="match status" value="1"/>
</dbReference>
<comment type="caution">
    <text evidence="3">The sequence shown here is derived from an EMBL/GenBank/DDBJ whole genome shotgun (WGS) entry which is preliminary data.</text>
</comment>
<feature type="transmembrane region" description="Helical" evidence="2">
    <location>
        <begin position="243"/>
        <end position="269"/>
    </location>
</feature>
<organism evidence="3 4">
    <name type="scientific">Novosphingobium organovorum</name>
    <dbReference type="NCBI Taxonomy" id="2930092"/>
    <lineage>
        <taxon>Bacteria</taxon>
        <taxon>Pseudomonadati</taxon>
        <taxon>Pseudomonadota</taxon>
        <taxon>Alphaproteobacteria</taxon>
        <taxon>Sphingomonadales</taxon>
        <taxon>Sphingomonadaceae</taxon>
        <taxon>Novosphingobium</taxon>
    </lineage>
</organism>
<comment type="similarity">
    <text evidence="1">Belongs to the sodium:galactoside symporter (TC 2.A.2) family.</text>
</comment>
<dbReference type="InterPro" id="IPR001927">
    <property type="entry name" value="Na/Gal_symport"/>
</dbReference>
<dbReference type="InterPro" id="IPR036259">
    <property type="entry name" value="MFS_trans_sf"/>
</dbReference>
<feature type="transmembrane region" description="Helical" evidence="2">
    <location>
        <begin position="414"/>
        <end position="440"/>
    </location>
</feature>
<dbReference type="EMBL" id="JALHLF010000019">
    <property type="protein sequence ID" value="MCJ2182509.1"/>
    <property type="molecule type" value="Genomic_DNA"/>
</dbReference>
<feature type="transmembrane region" description="Helical" evidence="2">
    <location>
        <begin position="379"/>
        <end position="402"/>
    </location>
</feature>
<name>A0ABT0BBS6_9SPHN</name>
<feature type="transmembrane region" description="Helical" evidence="2">
    <location>
        <begin position="12"/>
        <end position="33"/>
    </location>
</feature>
<protein>
    <submittedName>
        <fullName evidence="3">Glycoside-pentoside-hexuronide (GPH):cation symporter</fullName>
    </submittedName>
</protein>
<feature type="transmembrane region" description="Helical" evidence="2">
    <location>
        <begin position="112"/>
        <end position="132"/>
    </location>
</feature>
<evidence type="ECO:0000313" key="3">
    <source>
        <dbReference type="EMBL" id="MCJ2182509.1"/>
    </source>
</evidence>
<feature type="transmembrane region" description="Helical" evidence="2">
    <location>
        <begin position="185"/>
        <end position="205"/>
    </location>
</feature>
<reference evidence="3" key="1">
    <citation type="submission" date="2022-03" db="EMBL/GenBank/DDBJ databases">
        <title>Identification of a novel bacterium isolated from mangrove sediments.</title>
        <authorList>
            <person name="Pan X."/>
        </authorList>
    </citation>
    <scope>NUCLEOTIDE SEQUENCE</scope>
    <source>
        <strain evidence="3">B1949</strain>
    </source>
</reference>
<feature type="transmembrane region" description="Helical" evidence="2">
    <location>
        <begin position="153"/>
        <end position="173"/>
    </location>
</feature>
<evidence type="ECO:0000256" key="2">
    <source>
        <dbReference type="SAM" id="Phobius"/>
    </source>
</evidence>
<keyword evidence="2" id="KW-0812">Transmembrane</keyword>
<dbReference type="Gene3D" id="1.20.1250.20">
    <property type="entry name" value="MFS general substrate transporter like domains"/>
    <property type="match status" value="2"/>
</dbReference>
<keyword evidence="2" id="KW-0472">Membrane</keyword>
<dbReference type="InterPro" id="IPR039672">
    <property type="entry name" value="MFS_2"/>
</dbReference>
<dbReference type="CDD" id="cd17332">
    <property type="entry name" value="MFS_MelB_like"/>
    <property type="match status" value="1"/>
</dbReference>
<feature type="transmembrane region" description="Helical" evidence="2">
    <location>
        <begin position="308"/>
        <end position="327"/>
    </location>
</feature>
<accession>A0ABT0BBS6</accession>
<feature type="transmembrane region" description="Helical" evidence="2">
    <location>
        <begin position="333"/>
        <end position="358"/>
    </location>
</feature>
<sequence>MTRSVPTRERIAYGLGDFGNGLIFNGTTTYLMFFYTERLGLTAAAAGLLLFIARFWDAVIDPVMGIIADRTRTRWGRFRPFLLFVPIPLILGAIAAYHVPHLGPSGRLAWAYGTYMLLMALYTAVNIPYGALLTALSKDPEERAELTSWRMTGSFSSGVLINLLFIPLAAWFAARNAGSHADYTFAVAVIGVVAIASYWLCFAGVRERVFPAAASAQSPAAPSPSSSPNNLKSDFAAAISSPAWWTLMALGCSMFALGIFPLYSGLYYLHYVAGDETLAPAYFASATGGMLVGTISNLKLLRYVAPRPLSVAACVVGSLCGMALFLLPSVPHWLLYLLTAGEMLAVGVGAPVMWALVAECVDMIERRTGQRIAGLTTSALSFATKFGFGLGGSFVGLMLTAAGFHPGGTQPAPVLVALTAMVSLVPAIGHIVFAVLLFLFPTTARGDASPHAARIPAPNP</sequence>